<dbReference type="EMBL" id="LAZR01002354">
    <property type="protein sequence ID" value="KKN31131.1"/>
    <property type="molecule type" value="Genomic_DNA"/>
</dbReference>
<protein>
    <submittedName>
        <fullName evidence="1">Uncharacterized protein</fullName>
    </submittedName>
</protein>
<dbReference type="AlphaFoldDB" id="A0A0F9S1X1"/>
<comment type="caution">
    <text evidence="1">The sequence shown here is derived from an EMBL/GenBank/DDBJ whole genome shotgun (WGS) entry which is preliminary data.</text>
</comment>
<accession>A0A0F9S1X1</accession>
<reference evidence="1" key="1">
    <citation type="journal article" date="2015" name="Nature">
        <title>Complex archaea that bridge the gap between prokaryotes and eukaryotes.</title>
        <authorList>
            <person name="Spang A."/>
            <person name="Saw J.H."/>
            <person name="Jorgensen S.L."/>
            <person name="Zaremba-Niedzwiedzka K."/>
            <person name="Martijn J."/>
            <person name="Lind A.E."/>
            <person name="van Eijk R."/>
            <person name="Schleper C."/>
            <person name="Guy L."/>
            <person name="Ettema T.J."/>
        </authorList>
    </citation>
    <scope>NUCLEOTIDE SEQUENCE</scope>
</reference>
<organism evidence="1">
    <name type="scientific">marine sediment metagenome</name>
    <dbReference type="NCBI Taxonomy" id="412755"/>
    <lineage>
        <taxon>unclassified sequences</taxon>
        <taxon>metagenomes</taxon>
        <taxon>ecological metagenomes</taxon>
    </lineage>
</organism>
<sequence>MLLDNEEIPYKPDGAKDEYYGDIGARDKGIYLEGAKAQLKKMVEELKKEGYVLARHKEVQGNFSQHWVLDVVGWETLDWQSLLDEVKDV</sequence>
<name>A0A0F9S1X1_9ZZZZ</name>
<gene>
    <name evidence="1" type="ORF">LCGC14_0827050</name>
</gene>
<proteinExistence type="predicted"/>
<evidence type="ECO:0000313" key="1">
    <source>
        <dbReference type="EMBL" id="KKN31131.1"/>
    </source>
</evidence>